<dbReference type="SUPFAM" id="SSF51556">
    <property type="entry name" value="Metallo-dependent hydrolases"/>
    <property type="match status" value="1"/>
</dbReference>
<dbReference type="EMBL" id="JAVRQU010000001">
    <property type="protein sequence ID" value="KAK5707826.1"/>
    <property type="molecule type" value="Genomic_DNA"/>
</dbReference>
<comment type="cofactor">
    <cofactor evidence="7">
        <name>Zn(2+)</name>
        <dbReference type="ChEBI" id="CHEBI:29105"/>
    </cofactor>
    <text evidence="7">Binds 1 zinc ion per subunit.</text>
</comment>
<dbReference type="GO" id="GO:0008270">
    <property type="term" value="F:zinc ion binding"/>
    <property type="evidence" value="ECO:0007669"/>
    <property type="project" value="UniProtKB-UniRule"/>
</dbReference>
<comment type="subcellular location">
    <subcellularLocation>
        <location evidence="7">Cytoplasm</location>
    </subcellularLocation>
    <subcellularLocation>
        <location evidence="7">Nucleus</location>
    </subcellularLocation>
</comment>
<dbReference type="Gene3D" id="3.20.20.140">
    <property type="entry name" value="Metal-dependent hydrolases"/>
    <property type="match status" value="1"/>
</dbReference>
<dbReference type="AlphaFoldDB" id="A0AAN7WIU4"/>
<evidence type="ECO:0000256" key="4">
    <source>
        <dbReference type="ARBA" id="ARBA00022833"/>
    </source>
</evidence>
<dbReference type="GO" id="GO:0006146">
    <property type="term" value="P:adenine catabolic process"/>
    <property type="evidence" value="ECO:0007669"/>
    <property type="project" value="UniProtKB-UniRule"/>
</dbReference>
<evidence type="ECO:0000256" key="2">
    <source>
        <dbReference type="ARBA" id="ARBA00022723"/>
    </source>
</evidence>
<keyword evidence="3 7" id="KW-0378">Hydrolase</keyword>
<dbReference type="InterPro" id="IPR006330">
    <property type="entry name" value="Ado/ade_deaminase"/>
</dbReference>
<dbReference type="HAMAP" id="MF_01962">
    <property type="entry name" value="Adenine_deaminase"/>
    <property type="match status" value="1"/>
</dbReference>
<evidence type="ECO:0000256" key="7">
    <source>
        <dbReference type="HAMAP-Rule" id="MF_03145"/>
    </source>
</evidence>
<dbReference type="FunFam" id="3.20.20.140:FF:000039">
    <property type="entry name" value="Adenine deaminase"/>
    <property type="match status" value="1"/>
</dbReference>
<dbReference type="EC" id="3.5.4.2" evidence="7"/>
<dbReference type="NCBIfam" id="TIGR01430">
    <property type="entry name" value="aden_deam"/>
    <property type="match status" value="1"/>
</dbReference>
<sequence>MCKSELHSFLQQLPKCEHHLHLEGALTPQLLFSLAAKNHIQLPKDDPAYASPETLVERYRKFDSLDDFLGYYYIGMSVLLHAEDFEALAWDYFEHAANDGVLHAEVFFDPQAHTSRGVSYDVVHSGFQRARQRAQAELGISSELILCFLRHLPPADAMSTFEQDAVLASFSAGGVVGIGLDSSEKPFPPELFQAVYSKAEAKGLKLTAHAGEEGPAEYIRSALDTLKVERIDHGVRLIQDPTLLERVAAENIMLTICPMSNVFLKGVSSVAELPLREFIDAGVRFSINSDDPAYFGNHYILSNYCAVQEAFHLTTDEWIQICDGSIRGSWCSEGRKEELLARLRLVNSDWRNKHHA</sequence>
<dbReference type="InterPro" id="IPR006650">
    <property type="entry name" value="A/AMP_deam_AS"/>
</dbReference>
<dbReference type="GO" id="GO:0043103">
    <property type="term" value="P:hypoxanthine salvage"/>
    <property type="evidence" value="ECO:0007669"/>
    <property type="project" value="UniProtKB-UniRule"/>
</dbReference>
<comment type="similarity">
    <text evidence="7">Belongs to the metallo-dependent hydrolases superfamily. Adenosine and AMP deaminases family. Adenine deaminase type 2 subfamily.</text>
</comment>
<evidence type="ECO:0000259" key="8">
    <source>
        <dbReference type="Pfam" id="PF00962"/>
    </source>
</evidence>
<dbReference type="GO" id="GO:0009117">
    <property type="term" value="P:nucleotide metabolic process"/>
    <property type="evidence" value="ECO:0007669"/>
    <property type="project" value="UniProtKB-KW"/>
</dbReference>
<feature type="binding site" evidence="7">
    <location>
        <position position="291"/>
    </location>
    <ligand>
        <name>substrate</name>
    </ligand>
</feature>
<evidence type="ECO:0000256" key="1">
    <source>
        <dbReference type="ARBA" id="ARBA00022490"/>
    </source>
</evidence>
<feature type="binding site" evidence="7">
    <location>
        <position position="290"/>
    </location>
    <ligand>
        <name>Zn(2+)</name>
        <dbReference type="ChEBI" id="CHEBI:29105"/>
        <note>catalytic</note>
    </ligand>
</feature>
<evidence type="ECO:0000256" key="5">
    <source>
        <dbReference type="ARBA" id="ARBA00023080"/>
    </source>
</evidence>
<feature type="active site" description="Proton donor" evidence="7">
    <location>
        <position position="212"/>
    </location>
</feature>
<dbReference type="GO" id="GO:0005634">
    <property type="term" value="C:nucleus"/>
    <property type="evidence" value="ECO:0007669"/>
    <property type="project" value="UniProtKB-SubCell"/>
</dbReference>
<comment type="function">
    <text evidence="7">Catalyzes the hydrolytic deamination of adenine to hypoxanthine. Plays an important role in the purine salvage pathway and in nitrogen catabolism.</text>
</comment>
<comment type="catalytic activity">
    <reaction evidence="7">
        <text>adenine + H2O + H(+) = hypoxanthine + NH4(+)</text>
        <dbReference type="Rhea" id="RHEA:23688"/>
        <dbReference type="ChEBI" id="CHEBI:15377"/>
        <dbReference type="ChEBI" id="CHEBI:15378"/>
        <dbReference type="ChEBI" id="CHEBI:16708"/>
        <dbReference type="ChEBI" id="CHEBI:17368"/>
        <dbReference type="ChEBI" id="CHEBI:28938"/>
        <dbReference type="EC" id="3.5.4.2"/>
    </reaction>
</comment>
<evidence type="ECO:0000313" key="9">
    <source>
        <dbReference type="EMBL" id="KAK5707826.1"/>
    </source>
</evidence>
<proteinExistence type="inferred from homology"/>
<keyword evidence="5 7" id="KW-0546">Nucleotide metabolism</keyword>
<keyword evidence="1 7" id="KW-0963">Cytoplasm</keyword>
<dbReference type="Pfam" id="PF00962">
    <property type="entry name" value="A_deaminase"/>
    <property type="match status" value="1"/>
</dbReference>
<feature type="site" description="Important for catalytic activity" evidence="7">
    <location>
        <position position="233"/>
    </location>
</feature>
<dbReference type="InterPro" id="IPR032466">
    <property type="entry name" value="Metal_Hydrolase"/>
</dbReference>
<feature type="binding site" evidence="7">
    <location>
        <position position="21"/>
    </location>
    <ligand>
        <name>Zn(2+)</name>
        <dbReference type="ChEBI" id="CHEBI:29105"/>
        <note>catalytic</note>
    </ligand>
</feature>
<feature type="binding site" evidence="7">
    <location>
        <position position="19"/>
    </location>
    <ligand>
        <name>Zn(2+)</name>
        <dbReference type="ChEBI" id="CHEBI:29105"/>
        <note>catalytic</note>
    </ligand>
</feature>
<dbReference type="GO" id="GO:0009168">
    <property type="term" value="P:purine ribonucleoside monophosphate biosynthetic process"/>
    <property type="evidence" value="ECO:0007669"/>
    <property type="project" value="InterPro"/>
</dbReference>
<name>A0AAN7WIU4_9PEZI</name>
<dbReference type="InterPro" id="IPR028892">
    <property type="entry name" value="ADE"/>
</dbReference>
<dbReference type="GO" id="GO:0005829">
    <property type="term" value="C:cytosol"/>
    <property type="evidence" value="ECO:0007669"/>
    <property type="project" value="TreeGrafter"/>
</dbReference>
<keyword evidence="4 7" id="KW-0862">Zinc</keyword>
<evidence type="ECO:0000313" key="10">
    <source>
        <dbReference type="Proteomes" id="UP001310594"/>
    </source>
</evidence>
<dbReference type="Proteomes" id="UP001310594">
    <property type="component" value="Unassembled WGS sequence"/>
</dbReference>
<accession>A0AAN7WIU4</accession>
<dbReference type="GO" id="GO:0000034">
    <property type="term" value="F:adenine deaminase activity"/>
    <property type="evidence" value="ECO:0007669"/>
    <property type="project" value="UniProtKB-UniRule"/>
</dbReference>
<reference evidence="9" key="1">
    <citation type="submission" date="2023-08" db="EMBL/GenBank/DDBJ databases">
        <title>Black Yeasts Isolated from many extreme environments.</title>
        <authorList>
            <person name="Coleine C."/>
            <person name="Stajich J.E."/>
            <person name="Selbmann L."/>
        </authorList>
    </citation>
    <scope>NUCLEOTIDE SEQUENCE</scope>
    <source>
        <strain evidence="9">CCFEE 5810</strain>
    </source>
</reference>
<dbReference type="CDD" id="cd01320">
    <property type="entry name" value="ADA"/>
    <property type="match status" value="1"/>
</dbReference>
<dbReference type="PANTHER" id="PTHR43114">
    <property type="entry name" value="ADENINE DEAMINASE"/>
    <property type="match status" value="1"/>
</dbReference>
<feature type="domain" description="Adenosine deaminase" evidence="8">
    <location>
        <begin position="14"/>
        <end position="343"/>
    </location>
</feature>
<feature type="binding site" evidence="7">
    <location>
        <position position="209"/>
    </location>
    <ligand>
        <name>Zn(2+)</name>
        <dbReference type="ChEBI" id="CHEBI:29105"/>
        <note>catalytic</note>
    </ligand>
</feature>
<dbReference type="PANTHER" id="PTHR43114:SF6">
    <property type="entry name" value="ADENINE DEAMINASE"/>
    <property type="match status" value="1"/>
</dbReference>
<protein>
    <recommendedName>
        <fullName evidence="7">Adenine deaminase</fullName>
        <shortName evidence="7">ADE</shortName>
        <ecNumber evidence="7">3.5.4.2</ecNumber>
    </recommendedName>
    <alternativeName>
        <fullName evidence="7">Adenine aminohydrolase</fullName>
        <shortName evidence="7">AAH</shortName>
    </alternativeName>
</protein>
<evidence type="ECO:0000256" key="3">
    <source>
        <dbReference type="ARBA" id="ARBA00022801"/>
    </source>
</evidence>
<gene>
    <name evidence="7 9" type="primary">AAH1</name>
    <name evidence="9" type="ORF">LTR97_000364</name>
</gene>
<evidence type="ECO:0000256" key="6">
    <source>
        <dbReference type="ARBA" id="ARBA00023242"/>
    </source>
</evidence>
<keyword evidence="6 7" id="KW-0539">Nucleus</keyword>
<organism evidence="9 10">
    <name type="scientific">Elasticomyces elasticus</name>
    <dbReference type="NCBI Taxonomy" id="574655"/>
    <lineage>
        <taxon>Eukaryota</taxon>
        <taxon>Fungi</taxon>
        <taxon>Dikarya</taxon>
        <taxon>Ascomycota</taxon>
        <taxon>Pezizomycotina</taxon>
        <taxon>Dothideomycetes</taxon>
        <taxon>Dothideomycetidae</taxon>
        <taxon>Mycosphaerellales</taxon>
        <taxon>Teratosphaeriaceae</taxon>
        <taxon>Elasticomyces</taxon>
    </lineage>
</organism>
<dbReference type="PROSITE" id="PS00485">
    <property type="entry name" value="A_DEAMINASE"/>
    <property type="match status" value="1"/>
</dbReference>
<comment type="caution">
    <text evidence="9">The sequence shown here is derived from an EMBL/GenBank/DDBJ whole genome shotgun (WGS) entry which is preliminary data.</text>
</comment>
<keyword evidence="2 7" id="KW-0479">Metal-binding</keyword>
<dbReference type="InterPro" id="IPR001365">
    <property type="entry name" value="A_deaminase_dom"/>
</dbReference>